<dbReference type="AlphaFoldDB" id="A0A914Q8R3"/>
<feature type="chain" id="PRO_5037586248" evidence="1">
    <location>
        <begin position="17"/>
        <end position="373"/>
    </location>
</feature>
<evidence type="ECO:0000256" key="1">
    <source>
        <dbReference type="SAM" id="SignalP"/>
    </source>
</evidence>
<reference evidence="3" key="1">
    <citation type="submission" date="2022-11" db="UniProtKB">
        <authorList>
            <consortium name="WormBaseParasite"/>
        </authorList>
    </citation>
    <scope>IDENTIFICATION</scope>
</reference>
<feature type="signal peptide" evidence="1">
    <location>
        <begin position="1"/>
        <end position="16"/>
    </location>
</feature>
<accession>A0A914Q8R3</accession>
<keyword evidence="2" id="KW-1185">Reference proteome</keyword>
<evidence type="ECO:0000313" key="3">
    <source>
        <dbReference type="WBParaSite" id="PDA_v2.g25469.t1"/>
    </source>
</evidence>
<sequence>MKGFCLLLLFIVGTAASIPEYHGDRRFWTVVDSDNRTNVALHILNEPVNLIFPKNKTMAQLLSDIKLLSPSGNGQCQDTINTMDFTLLFDDQNHIRGVIKMAPDVGGQKVKLYLYQKCGVTEIPDDYTTRIIEGAEQKLESAGRSCFKNGEPPFRQHGINTADNVMELKVSPGAPGAFECQIFMILPKYMRVEDGPLPKAEVNPINSTFAEKGEKYWWKKEAHEWLPSAVSFVEKDVKINILKSSKAAPIFLRIGNNTVYPSFKFAFPPSCNSFKTELYLNFKDKPECKIGIEITQAGFKFSTKGAPAMEIKDASKSPTLVFHETKDLVYVKVKDPLFVYAFDTCTMAKSASDQLVVQIAPDEGGQCDSADKM</sequence>
<organism evidence="2 3">
    <name type="scientific">Panagrolaimus davidi</name>
    <dbReference type="NCBI Taxonomy" id="227884"/>
    <lineage>
        <taxon>Eukaryota</taxon>
        <taxon>Metazoa</taxon>
        <taxon>Ecdysozoa</taxon>
        <taxon>Nematoda</taxon>
        <taxon>Chromadorea</taxon>
        <taxon>Rhabditida</taxon>
        <taxon>Tylenchina</taxon>
        <taxon>Panagrolaimomorpha</taxon>
        <taxon>Panagrolaimoidea</taxon>
        <taxon>Panagrolaimidae</taxon>
        <taxon>Panagrolaimus</taxon>
    </lineage>
</organism>
<dbReference type="WBParaSite" id="PDA_v2.g25469.t1">
    <property type="protein sequence ID" value="PDA_v2.g25469.t1"/>
    <property type="gene ID" value="PDA_v2.g25469"/>
</dbReference>
<proteinExistence type="predicted"/>
<name>A0A914Q8R3_9BILA</name>
<dbReference type="Proteomes" id="UP000887578">
    <property type="component" value="Unplaced"/>
</dbReference>
<evidence type="ECO:0000313" key="2">
    <source>
        <dbReference type="Proteomes" id="UP000887578"/>
    </source>
</evidence>
<keyword evidence="1" id="KW-0732">Signal</keyword>
<protein>
    <submittedName>
        <fullName evidence="3">Uncharacterized protein</fullName>
    </submittedName>
</protein>